<dbReference type="EMBL" id="PYGF01000001">
    <property type="protein sequence ID" value="PSL07082.1"/>
    <property type="molecule type" value="Genomic_DNA"/>
</dbReference>
<name>A0A2P8EC89_9BACT</name>
<accession>A0A2P8EC89</accession>
<evidence type="ECO:0000313" key="3">
    <source>
        <dbReference type="Proteomes" id="UP000240708"/>
    </source>
</evidence>
<keyword evidence="1" id="KW-0472">Membrane</keyword>
<keyword evidence="3" id="KW-1185">Reference proteome</keyword>
<proteinExistence type="predicted"/>
<dbReference type="SUPFAM" id="SSF51905">
    <property type="entry name" value="FAD/NAD(P)-binding domain"/>
    <property type="match status" value="1"/>
</dbReference>
<dbReference type="InterPro" id="IPR036188">
    <property type="entry name" value="FAD/NAD-bd_sf"/>
</dbReference>
<dbReference type="RefSeq" id="WP_106565224.1">
    <property type="nucleotide sequence ID" value="NZ_PYGF01000001.1"/>
</dbReference>
<keyword evidence="1" id="KW-1133">Transmembrane helix</keyword>
<evidence type="ECO:0000256" key="1">
    <source>
        <dbReference type="SAM" id="Phobius"/>
    </source>
</evidence>
<comment type="caution">
    <text evidence="2">The sequence shown here is derived from an EMBL/GenBank/DDBJ whole genome shotgun (WGS) entry which is preliminary data.</text>
</comment>
<gene>
    <name evidence="2" type="ORF">CLV48_1019</name>
</gene>
<dbReference type="Pfam" id="PF05834">
    <property type="entry name" value="Lycopene_cycl"/>
    <property type="match status" value="1"/>
</dbReference>
<dbReference type="OrthoDB" id="24355at2"/>
<evidence type="ECO:0000313" key="2">
    <source>
        <dbReference type="EMBL" id="PSL07082.1"/>
    </source>
</evidence>
<reference evidence="2 3" key="1">
    <citation type="submission" date="2018-03" db="EMBL/GenBank/DDBJ databases">
        <title>Genomic Encyclopedia of Archaeal and Bacterial Type Strains, Phase II (KMG-II): from individual species to whole genera.</title>
        <authorList>
            <person name="Goeker M."/>
        </authorList>
    </citation>
    <scope>NUCLEOTIDE SEQUENCE [LARGE SCALE GENOMIC DNA]</scope>
    <source>
        <strain evidence="2 3">DSM 28057</strain>
    </source>
</reference>
<protein>
    <submittedName>
        <fullName evidence="2">Lycopene beta-cyclase</fullName>
    </submittedName>
</protein>
<dbReference type="Gene3D" id="3.50.50.60">
    <property type="entry name" value="FAD/NAD(P)-binding domain"/>
    <property type="match status" value="1"/>
</dbReference>
<organism evidence="2 3">
    <name type="scientific">Cecembia rubra</name>
    <dbReference type="NCBI Taxonomy" id="1485585"/>
    <lineage>
        <taxon>Bacteria</taxon>
        <taxon>Pseudomonadati</taxon>
        <taxon>Bacteroidota</taxon>
        <taxon>Cytophagia</taxon>
        <taxon>Cytophagales</taxon>
        <taxon>Cyclobacteriaceae</taxon>
        <taxon>Cecembia</taxon>
    </lineage>
</organism>
<feature type="transmembrane region" description="Helical" evidence="1">
    <location>
        <begin position="6"/>
        <end position="27"/>
    </location>
</feature>
<keyword evidence="1" id="KW-0812">Transmembrane</keyword>
<dbReference type="Proteomes" id="UP000240708">
    <property type="component" value="Unassembled WGS sequence"/>
</dbReference>
<sequence length="387" mass="45133">MSKHLLTYDYIITGFGCAGMSLVYHLLNSQLRDKKILIIDISDKKTNDRTWCYWAETPLDIHPKNSPLTFWKNIVISQGEKKLKKDLGKLNYYHIRSSDFYREILAKIKNFTNIHFIQDSVQTIESSPNNSVTVSTKNHGSFYAEMVFNSVPDSSTNLRHHKILKQVFLGWKVKTKKACFEVDTAIMMDFDQKKTSKTAFFYVLPFKENEALIEYTEFTTDQMDRSFMESKINHFIRNQLGQDRYEITFREEGSIPMTTYSLTEAPAFNIIPIGTLAGCSKPSTGFTFHNIQKHCQLIVNSLATAEGKALIWKRKWQYNFYDNILLNIAKKWPKKLPEVFINLFESNTGPDILRFLNEESSFLDDIKLLSRLQFSIFIKSLLHYEKH</sequence>
<dbReference type="AlphaFoldDB" id="A0A2P8EC89"/>